<keyword evidence="2" id="KW-1185">Reference proteome</keyword>
<dbReference type="InterPro" id="IPR016039">
    <property type="entry name" value="Thiolase-like"/>
</dbReference>
<comment type="caution">
    <text evidence="1">The sequence shown here is derived from an EMBL/GenBank/DDBJ whole genome shotgun (WGS) entry which is preliminary data.</text>
</comment>
<gene>
    <name evidence="1" type="ORF">EV192_12234</name>
</gene>
<dbReference type="EMBL" id="SLWS01000022">
    <property type="protein sequence ID" value="TCO44777.1"/>
    <property type="molecule type" value="Genomic_DNA"/>
</dbReference>
<dbReference type="SUPFAM" id="SSF53901">
    <property type="entry name" value="Thiolase-like"/>
    <property type="match status" value="1"/>
</dbReference>
<dbReference type="Gene3D" id="3.40.47.10">
    <property type="match status" value="1"/>
</dbReference>
<dbReference type="AlphaFoldDB" id="A0A4R2IJJ6"/>
<evidence type="ECO:0000313" key="2">
    <source>
        <dbReference type="Proteomes" id="UP000295680"/>
    </source>
</evidence>
<dbReference type="Proteomes" id="UP000295680">
    <property type="component" value="Unassembled WGS sequence"/>
</dbReference>
<dbReference type="OrthoDB" id="3539120at2"/>
<reference evidence="1 2" key="1">
    <citation type="submission" date="2019-03" db="EMBL/GenBank/DDBJ databases">
        <title>Genomic Encyclopedia of Type Strains, Phase IV (KMG-IV): sequencing the most valuable type-strain genomes for metagenomic binning, comparative biology and taxonomic classification.</title>
        <authorList>
            <person name="Goeker M."/>
        </authorList>
    </citation>
    <scope>NUCLEOTIDE SEQUENCE [LARGE SCALE GENOMIC DNA]</scope>
    <source>
        <strain evidence="1 2">DSM 45934</strain>
    </source>
</reference>
<accession>A0A4R2IJJ6</accession>
<name>A0A4R2IJJ6_9PSEU</name>
<dbReference type="RefSeq" id="WP_132126281.1">
    <property type="nucleotide sequence ID" value="NZ_SLWS01000022.1"/>
</dbReference>
<protein>
    <submittedName>
        <fullName evidence="1">Uncharacterized protein</fullName>
    </submittedName>
</protein>
<dbReference type="GO" id="GO:0016746">
    <property type="term" value="F:acyltransferase activity"/>
    <property type="evidence" value="ECO:0007669"/>
    <property type="project" value="InterPro"/>
</dbReference>
<evidence type="ECO:0000313" key="1">
    <source>
        <dbReference type="EMBL" id="TCO44777.1"/>
    </source>
</evidence>
<sequence length="267" mass="28585">MTGLTLLAASAVLDPPGPGTPPSESIMDFQRALVEPFGRKVDEDLFRRGAQVSHTDLIDRLLDADDVRKSRPQLVVVTHALPDVTPFTAVAAYLANRLDCDTQCFGIAQQGLAAPFTALRIAAAFHRAGRCTEAVITALEQTTLPTAMPLVDETPLKDSAAALVLGQGPGPQLAEVVSGGDVTELIRDRVTGGELVVLGPWVDTGELGDVQVHRVGPGSYCTSVWLALATHWRAWQAEHSTILLCDTDPITGRGHVAVFARNRRNDR</sequence>
<organism evidence="1 2">
    <name type="scientific">Actinocrispum wychmicini</name>
    <dbReference type="NCBI Taxonomy" id="1213861"/>
    <lineage>
        <taxon>Bacteria</taxon>
        <taxon>Bacillati</taxon>
        <taxon>Actinomycetota</taxon>
        <taxon>Actinomycetes</taxon>
        <taxon>Pseudonocardiales</taxon>
        <taxon>Pseudonocardiaceae</taxon>
        <taxon>Actinocrispum</taxon>
    </lineage>
</organism>
<proteinExistence type="predicted"/>